<keyword evidence="3" id="KW-1185">Reference proteome</keyword>
<proteinExistence type="predicted"/>
<feature type="region of interest" description="Disordered" evidence="1">
    <location>
        <begin position="206"/>
        <end position="229"/>
    </location>
</feature>
<feature type="compositionally biased region" description="Polar residues" evidence="1">
    <location>
        <begin position="37"/>
        <end position="50"/>
    </location>
</feature>
<feature type="region of interest" description="Disordered" evidence="1">
    <location>
        <begin position="62"/>
        <end position="101"/>
    </location>
</feature>
<feature type="compositionally biased region" description="Low complexity" evidence="1">
    <location>
        <begin position="171"/>
        <end position="190"/>
    </location>
</feature>
<protein>
    <recommendedName>
        <fullName evidence="4">HECT domain-containing protein</fullName>
    </recommendedName>
</protein>
<reference evidence="2" key="1">
    <citation type="submission" date="2022-08" db="EMBL/GenBank/DDBJ databases">
        <authorList>
            <consortium name="DOE Joint Genome Institute"/>
            <person name="Min B."/>
            <person name="Riley R."/>
            <person name="Sierra-Patev S."/>
            <person name="Naranjo-Ortiz M."/>
            <person name="Looney B."/>
            <person name="Konkel Z."/>
            <person name="Slot J.C."/>
            <person name="Sakamoto Y."/>
            <person name="Steenwyk J.L."/>
            <person name="Rokas A."/>
            <person name="Carro J."/>
            <person name="Camarero S."/>
            <person name="Ferreira P."/>
            <person name="Molpeceres G."/>
            <person name="Ruiz-Duenas F.J."/>
            <person name="Serrano A."/>
            <person name="Henrissat B."/>
            <person name="Drula E."/>
            <person name="Hughes K.W."/>
            <person name="Mata J.L."/>
            <person name="Ishikawa N.K."/>
            <person name="Vargas-Isla R."/>
            <person name="Ushijima S."/>
            <person name="Smith C.A."/>
            <person name="Ahrendt S."/>
            <person name="Andreopoulos W."/>
            <person name="He G."/>
            <person name="Labutti K."/>
            <person name="Lipzen A."/>
            <person name="Ng V."/>
            <person name="Sandor L."/>
            <person name="Barry K."/>
            <person name="Martinez A.T."/>
            <person name="Xiao Y."/>
            <person name="Gibbons J.G."/>
            <person name="Terashima K."/>
            <person name="Hibbett D.S."/>
            <person name="Grigoriev I.V."/>
        </authorList>
    </citation>
    <scope>NUCLEOTIDE SEQUENCE</scope>
    <source>
        <strain evidence="2">TFB9207</strain>
    </source>
</reference>
<feature type="region of interest" description="Disordered" evidence="1">
    <location>
        <begin position="168"/>
        <end position="190"/>
    </location>
</feature>
<name>A0AA38UH64_9AGAR</name>
<evidence type="ECO:0000313" key="2">
    <source>
        <dbReference type="EMBL" id="KAJ3841304.1"/>
    </source>
</evidence>
<evidence type="ECO:0000313" key="3">
    <source>
        <dbReference type="Proteomes" id="UP001163846"/>
    </source>
</evidence>
<dbReference type="AlphaFoldDB" id="A0AA38UH64"/>
<organism evidence="2 3">
    <name type="scientific">Lentinula raphanica</name>
    <dbReference type="NCBI Taxonomy" id="153919"/>
    <lineage>
        <taxon>Eukaryota</taxon>
        <taxon>Fungi</taxon>
        <taxon>Dikarya</taxon>
        <taxon>Basidiomycota</taxon>
        <taxon>Agaricomycotina</taxon>
        <taxon>Agaricomycetes</taxon>
        <taxon>Agaricomycetidae</taxon>
        <taxon>Agaricales</taxon>
        <taxon>Marasmiineae</taxon>
        <taxon>Omphalotaceae</taxon>
        <taxon>Lentinula</taxon>
    </lineage>
</organism>
<evidence type="ECO:0000256" key="1">
    <source>
        <dbReference type="SAM" id="MobiDB-lite"/>
    </source>
</evidence>
<gene>
    <name evidence="2" type="ORF">F5878DRAFT_639696</name>
</gene>
<dbReference type="Proteomes" id="UP001163846">
    <property type="component" value="Unassembled WGS sequence"/>
</dbReference>
<comment type="caution">
    <text evidence="2">The sequence shown here is derived from an EMBL/GenBank/DDBJ whole genome shotgun (WGS) entry which is preliminary data.</text>
</comment>
<feature type="region of interest" description="Disordered" evidence="1">
    <location>
        <begin position="37"/>
        <end position="56"/>
    </location>
</feature>
<sequence>MYMFVKSTMDHSQWLQQSLQAMIANNPHLFLQMLQQNQTPPASSSNTPVPISQLPPFPFASGPNIAPLPASSNPTVTSAAPNSTPLSVAPNPTPLSIAPNPTPLSIVPNPMPLLAPPTPVPSSAAADLPGALTNLAPSTTMSSALSQSQAIQPISTYVSPVSMLSSVTTRSHNSGQSQPSSSTSSSFPSSITAIQHANRDRLEHAASTLHQTPAVSKKKRGSGKKPPRLYPVVVQPKVEDAVVTANDGTQVVSLVVLVYPPRLTPDQCNAYGLPVELHHYLQNSDAFQTVLESLNLLYRFDNLSLNTKVVDLLESLHSSLVHHGWIFPENQDTSSFFNRYERLAIQLLRFSGKGNTNNNAKTPRLITGKVESADMTLHQIVFDTNNYGIAKFVITNTKKFILHTIIRSTNVALDINLAEKGLGSDNTTRRHFCLSKRIFGIFRSDTDAFVDEGYSALDEDEIELGCSNDDSQHEDEDVGVVARMLNDDTETLPQSIIQNIGSNSPLSLTNTLTDNNETDATEILWETNWVPDQEIDEDDSFYVHDRSKLFKIVNNRIQVVTETEPRGFLVKGENPQKMLTVYSALVQRAIDEEDFSVLLSQNRHFTLIAFDDDGAEIYVTSGPGVEKEVINLFLKATFDSHIHDYLIEVIEDYMTLSTVPMSSTADLSAAKKNDLTLFGAAVGLSLIYGIYPGKINPLLLVYLLNSSNLKSLTKPLVLEMFPDLHRTLTRWIALDHTNNDLAYFQPHFATFHNASVSALHNRSDRHHRSLAWTMLHNAIVGPVATDHPYFKAFVQGFLLPCKPIDFNLSKIAAFCVGGASEFVMSLLDSRITGDYDDLRLGFTDRTCAATQTALHDAYEAVPGWSGLGFPDIFKEFLEGSGLPCPSLMTEIQGRFDDVVTLDGASEKGYRMRMFCWAATGVPHILIDGLPIEVILVDDNDPMYFSIQSHRGDERARLLNHGTISFKTCTRIMHVPASYLLKLLSASDNSGSEPRNIKDSIFHWFLVQILSGIGSYNVV</sequence>
<dbReference type="EMBL" id="MU806044">
    <property type="protein sequence ID" value="KAJ3841304.1"/>
    <property type="molecule type" value="Genomic_DNA"/>
</dbReference>
<evidence type="ECO:0008006" key="4">
    <source>
        <dbReference type="Google" id="ProtNLM"/>
    </source>
</evidence>
<accession>A0AA38UH64</accession>
<feature type="compositionally biased region" description="Polar residues" evidence="1">
    <location>
        <begin position="70"/>
        <end position="86"/>
    </location>
</feature>
<feature type="compositionally biased region" description="Basic residues" evidence="1">
    <location>
        <begin position="216"/>
        <end position="227"/>
    </location>
</feature>